<feature type="compositionally biased region" description="Low complexity" evidence="6">
    <location>
        <begin position="795"/>
        <end position="807"/>
    </location>
</feature>
<evidence type="ECO:0000313" key="8">
    <source>
        <dbReference type="EMBL" id="KXX78211.1"/>
    </source>
</evidence>
<keyword evidence="9" id="KW-1185">Reference proteome</keyword>
<dbReference type="OrthoDB" id="4456959at2759"/>
<feature type="compositionally biased region" description="Low complexity" evidence="6">
    <location>
        <begin position="658"/>
        <end position="670"/>
    </location>
</feature>
<feature type="region of interest" description="Disordered" evidence="6">
    <location>
        <begin position="842"/>
        <end position="886"/>
    </location>
</feature>
<dbReference type="GO" id="GO:0008270">
    <property type="term" value="F:zinc ion binding"/>
    <property type="evidence" value="ECO:0007669"/>
    <property type="project" value="InterPro"/>
</dbReference>
<dbReference type="Pfam" id="PF04082">
    <property type="entry name" value="Fungal_trans"/>
    <property type="match status" value="1"/>
</dbReference>
<feature type="compositionally biased region" description="Low complexity" evidence="6">
    <location>
        <begin position="763"/>
        <end position="788"/>
    </location>
</feature>
<dbReference type="InterPro" id="IPR036864">
    <property type="entry name" value="Zn2-C6_fun-type_DNA-bd_sf"/>
</dbReference>
<dbReference type="GO" id="GO:0006351">
    <property type="term" value="P:DNA-templated transcription"/>
    <property type="evidence" value="ECO:0007669"/>
    <property type="project" value="InterPro"/>
</dbReference>
<dbReference type="PANTHER" id="PTHR47338">
    <property type="entry name" value="ZN(II)2CYS6 TRANSCRIPTION FACTOR (EUROFUNG)-RELATED"/>
    <property type="match status" value="1"/>
</dbReference>
<dbReference type="STRING" id="100816.A0A175W457"/>
<dbReference type="Gene3D" id="4.10.240.10">
    <property type="entry name" value="Zn(2)-C6 fungal-type DNA-binding domain"/>
    <property type="match status" value="1"/>
</dbReference>
<proteinExistence type="predicted"/>
<evidence type="ECO:0000256" key="4">
    <source>
        <dbReference type="ARBA" id="ARBA00023163"/>
    </source>
</evidence>
<evidence type="ECO:0000313" key="9">
    <source>
        <dbReference type="Proteomes" id="UP000078237"/>
    </source>
</evidence>
<comment type="caution">
    <text evidence="8">The sequence shown here is derived from an EMBL/GenBank/DDBJ whole genome shotgun (WGS) entry which is preliminary data.</text>
</comment>
<dbReference type="AlphaFoldDB" id="A0A175W457"/>
<feature type="region of interest" description="Disordered" evidence="6">
    <location>
        <begin position="644"/>
        <end position="692"/>
    </location>
</feature>
<dbReference type="PANTHER" id="PTHR47338:SF10">
    <property type="entry name" value="TRANSCRIPTION FACTOR DOMAIN-CONTAINING PROTEIN-RELATED"/>
    <property type="match status" value="1"/>
</dbReference>
<dbReference type="EMBL" id="LCTW02000129">
    <property type="protein sequence ID" value="KXX78211.1"/>
    <property type="molecule type" value="Genomic_DNA"/>
</dbReference>
<evidence type="ECO:0000256" key="6">
    <source>
        <dbReference type="SAM" id="MobiDB-lite"/>
    </source>
</evidence>
<evidence type="ECO:0000259" key="7">
    <source>
        <dbReference type="PROSITE" id="PS50048"/>
    </source>
</evidence>
<keyword evidence="3" id="KW-0805">Transcription regulation</keyword>
<sequence length="886" mass="96823">MSTSPEDAPSEASAAAAQAYEPLACVSCRSRKLKCDRRKPACTRCEKAGGECVYPESRRKPAFRRRNVRELEERLSQVEGLLRSVGKQRAGQAPPHNAAWTQESSTADARGENAAPSFPDPPQSGRPEGAMPWSPLSPTESPPKEDGWYPGELIGLGQFESLPPFDMIEDLHRIFFETQGLTMPVLYRDNYLRSFHSPPHMRPPMSLQYAVWTTASNGHPKYGRYHDALYRRARHYLETEELKGHGEHFITLGHAQAWVLVSTDEARCLHFTRAAMSSARCIRLTGMMGLHRLDDATEEELPMAPMILPPKTWVEIEERRRLFWGAFAIDSYASISTGWPNLIDVSQVTTHLPASEEAFTAGIEEETYTLQDVFKGATYSTFGGNVVICHVFNQLMKHAHRPMPDDHPDSLEYGPFWKRHSELDNVLSSAFMFLPERFRLPRSIRDPVAVQLNLNLHAAVICLHNTACEKADKFKLPRIKQTSRTRALNSAQEIVDIIKLTSHAKEECKSPLMALSLYFAASVYVAQAKEQPEEFENANLEFLAKSMESMGRRHTLTRAYFKQLLLDLERNGISGLLNFIPSARGEKPSGHGIPLVARGAVSCHARVEPPLPGRLPLWAAQGSTSMDTPSVIPYASFVSYVGPEQEDNGGPASKRVRISTGSTSSRVSGTAGHARANTSYPTPWAPGRGGSNPIDGVPATALFGYPGGWPYTARYTAASAAATTTLPHRTGSPAMGTSSATTGSFNSLGGLLIPRSVEHTQTTFTQPTAQPSSTSTAAATLGSTGSTSNFLRNMDNSSNDNNNSSSSNEILDLDIFQEMGEWDVTDPESFYAMLAEIVRSDNTVPDDYGTSQSQESSNPMDPWGAATAGGSGGSTWDTSDGGAGTG</sequence>
<dbReference type="GO" id="GO:0003677">
    <property type="term" value="F:DNA binding"/>
    <property type="evidence" value="ECO:0007669"/>
    <property type="project" value="InterPro"/>
</dbReference>
<accession>A0A175W457</accession>
<dbReference type="SMART" id="SM00066">
    <property type="entry name" value="GAL4"/>
    <property type="match status" value="1"/>
</dbReference>
<dbReference type="Pfam" id="PF00172">
    <property type="entry name" value="Zn_clus"/>
    <property type="match status" value="1"/>
</dbReference>
<comment type="subcellular location">
    <subcellularLocation>
        <location evidence="1">Nucleus</location>
    </subcellularLocation>
</comment>
<evidence type="ECO:0000256" key="1">
    <source>
        <dbReference type="ARBA" id="ARBA00004123"/>
    </source>
</evidence>
<reference evidence="8 9" key="1">
    <citation type="journal article" date="2016" name="Genome Announc.">
        <title>Genome Sequence of Madurella mycetomatis mm55, Isolated from a Human Mycetoma Case in Sudan.</title>
        <authorList>
            <person name="Smit S."/>
            <person name="Derks M.F."/>
            <person name="Bervoets S."/>
            <person name="Fahal A."/>
            <person name="van Leeuwen W."/>
            <person name="van Belkum A."/>
            <person name="van de Sande W.W."/>
        </authorList>
    </citation>
    <scope>NUCLEOTIDE SEQUENCE [LARGE SCALE GENOMIC DNA]</scope>
    <source>
        <strain evidence="9">mm55</strain>
    </source>
</reference>
<evidence type="ECO:0000256" key="5">
    <source>
        <dbReference type="ARBA" id="ARBA00023242"/>
    </source>
</evidence>
<dbReference type="PROSITE" id="PS00463">
    <property type="entry name" value="ZN2_CY6_FUNGAL_1"/>
    <property type="match status" value="1"/>
</dbReference>
<evidence type="ECO:0000256" key="2">
    <source>
        <dbReference type="ARBA" id="ARBA00022723"/>
    </source>
</evidence>
<dbReference type="InterPro" id="IPR007219">
    <property type="entry name" value="XnlR_reg_dom"/>
</dbReference>
<dbReference type="GO" id="GO:0005634">
    <property type="term" value="C:nucleus"/>
    <property type="evidence" value="ECO:0007669"/>
    <property type="project" value="UniProtKB-SubCell"/>
</dbReference>
<dbReference type="PROSITE" id="PS50048">
    <property type="entry name" value="ZN2_CY6_FUNGAL_2"/>
    <property type="match status" value="1"/>
</dbReference>
<keyword evidence="2" id="KW-0479">Metal-binding</keyword>
<gene>
    <name evidence="8" type="ORF">MMYC01_205082</name>
</gene>
<dbReference type="InterPro" id="IPR050815">
    <property type="entry name" value="TF_fung"/>
</dbReference>
<dbReference type="VEuPathDB" id="FungiDB:MMYC01_205082"/>
<feature type="region of interest" description="Disordered" evidence="6">
    <location>
        <begin position="86"/>
        <end position="150"/>
    </location>
</feature>
<feature type="compositionally biased region" description="Polar residues" evidence="6">
    <location>
        <begin position="849"/>
        <end position="859"/>
    </location>
</feature>
<dbReference type="CDD" id="cd00067">
    <property type="entry name" value="GAL4"/>
    <property type="match status" value="1"/>
</dbReference>
<dbReference type="GO" id="GO:0000981">
    <property type="term" value="F:DNA-binding transcription factor activity, RNA polymerase II-specific"/>
    <property type="evidence" value="ECO:0007669"/>
    <property type="project" value="InterPro"/>
</dbReference>
<dbReference type="Proteomes" id="UP000078237">
    <property type="component" value="Unassembled WGS sequence"/>
</dbReference>
<keyword evidence="5" id="KW-0539">Nucleus</keyword>
<evidence type="ECO:0000256" key="3">
    <source>
        <dbReference type="ARBA" id="ARBA00023015"/>
    </source>
</evidence>
<dbReference type="SUPFAM" id="SSF57701">
    <property type="entry name" value="Zn2/Cys6 DNA-binding domain"/>
    <property type="match status" value="1"/>
</dbReference>
<keyword evidence="4" id="KW-0804">Transcription</keyword>
<feature type="domain" description="Zn(2)-C6 fungal-type" evidence="7">
    <location>
        <begin position="24"/>
        <end position="54"/>
    </location>
</feature>
<name>A0A175W457_9PEZI</name>
<organism evidence="8 9">
    <name type="scientific">Madurella mycetomatis</name>
    <dbReference type="NCBI Taxonomy" id="100816"/>
    <lineage>
        <taxon>Eukaryota</taxon>
        <taxon>Fungi</taxon>
        <taxon>Dikarya</taxon>
        <taxon>Ascomycota</taxon>
        <taxon>Pezizomycotina</taxon>
        <taxon>Sordariomycetes</taxon>
        <taxon>Sordariomycetidae</taxon>
        <taxon>Sordariales</taxon>
        <taxon>Sordariales incertae sedis</taxon>
        <taxon>Madurella</taxon>
    </lineage>
</organism>
<dbReference type="SMART" id="SM00906">
    <property type="entry name" value="Fungal_trans"/>
    <property type="match status" value="1"/>
</dbReference>
<feature type="region of interest" description="Disordered" evidence="6">
    <location>
        <begin position="763"/>
        <end position="807"/>
    </location>
</feature>
<dbReference type="CDD" id="cd12148">
    <property type="entry name" value="fungal_TF_MHR"/>
    <property type="match status" value="1"/>
</dbReference>
<dbReference type="InterPro" id="IPR001138">
    <property type="entry name" value="Zn2Cys6_DnaBD"/>
</dbReference>
<protein>
    <submittedName>
        <fullName evidence="8">Transcriptional activator protein acu-15</fullName>
    </submittedName>
</protein>